<reference evidence="2 3" key="1">
    <citation type="journal article" date="2019" name="Genome Biol. Evol.">
        <title>Nanopore Sequencing Significantly Improves Genome Assembly of the Protozoan Parasite Trypanosoma cruzi.</title>
        <authorList>
            <person name="Diaz-Viraque F."/>
            <person name="Pita S."/>
            <person name="Greif G."/>
            <person name="de Souza R.C.M."/>
            <person name="Iraola G."/>
            <person name="Robello C."/>
        </authorList>
    </citation>
    <scope>NUCLEOTIDE SEQUENCE [LARGE SCALE GENOMIC DNA]</scope>
    <source>
        <strain evidence="2 3">Berenice</strain>
    </source>
</reference>
<evidence type="ECO:0000313" key="2">
    <source>
        <dbReference type="EMBL" id="KAF5215078.1"/>
    </source>
</evidence>
<dbReference type="AlphaFoldDB" id="A0A7J6XMJ2"/>
<gene>
    <name evidence="2" type="ORF">ECC02_012259</name>
</gene>
<dbReference type="VEuPathDB" id="TriTrypDB:ECC02_012259"/>
<dbReference type="InterPro" id="IPR036278">
    <property type="entry name" value="Sialidase_sf"/>
</dbReference>
<comment type="caution">
    <text evidence="2">The sequence shown here is derived from an EMBL/GenBank/DDBJ whole genome shotgun (WGS) entry which is preliminary data.</text>
</comment>
<proteinExistence type="predicted"/>
<name>A0A7J6XMJ2_TRYCR</name>
<evidence type="ECO:0000313" key="3">
    <source>
        <dbReference type="Proteomes" id="UP000583944"/>
    </source>
</evidence>
<dbReference type="Proteomes" id="UP000583944">
    <property type="component" value="Unassembled WGS sequence"/>
</dbReference>
<sequence length="229" mass="25127">MLSRVAAVRAPRTHNRRRVTGSSGRRREGGESEPQRPNMSRRVFTFAVLLLLVVMMCCGSEATYGKEGDSRNGIILKGGDLFSDAENKSMMQTLDSFRASFLACVKGAVVVIVEAHYTSTTDSKSCDGGAADSIGSDKRTWTKGSAIVFDHYDISFDPLLRPTAIVDDGGIKGLLLGFMASQGLHRRRWLVMTIGRPGWRRVSFRMTMRMRGRGSLRGMEAAPGILTAF</sequence>
<dbReference type="Gene3D" id="2.120.10.10">
    <property type="match status" value="1"/>
</dbReference>
<feature type="compositionally biased region" description="Basic and acidic residues" evidence="1">
    <location>
        <begin position="25"/>
        <end position="34"/>
    </location>
</feature>
<feature type="region of interest" description="Disordered" evidence="1">
    <location>
        <begin position="1"/>
        <end position="37"/>
    </location>
</feature>
<dbReference type="EMBL" id="JABDHM010000374">
    <property type="protein sequence ID" value="KAF5215078.1"/>
    <property type="molecule type" value="Genomic_DNA"/>
</dbReference>
<dbReference type="SUPFAM" id="SSF50939">
    <property type="entry name" value="Sialidases"/>
    <property type="match status" value="1"/>
</dbReference>
<organism evidence="2 3">
    <name type="scientific">Trypanosoma cruzi</name>
    <dbReference type="NCBI Taxonomy" id="5693"/>
    <lineage>
        <taxon>Eukaryota</taxon>
        <taxon>Discoba</taxon>
        <taxon>Euglenozoa</taxon>
        <taxon>Kinetoplastea</taxon>
        <taxon>Metakinetoplastina</taxon>
        <taxon>Trypanosomatida</taxon>
        <taxon>Trypanosomatidae</taxon>
        <taxon>Trypanosoma</taxon>
        <taxon>Schizotrypanum</taxon>
    </lineage>
</organism>
<evidence type="ECO:0000256" key="1">
    <source>
        <dbReference type="SAM" id="MobiDB-lite"/>
    </source>
</evidence>
<accession>A0A7J6XMJ2</accession>
<protein>
    <recommendedName>
        <fullName evidence="4">Trans-sialidase</fullName>
    </recommendedName>
</protein>
<evidence type="ECO:0008006" key="4">
    <source>
        <dbReference type="Google" id="ProtNLM"/>
    </source>
</evidence>